<dbReference type="PANTHER" id="PTHR11895">
    <property type="entry name" value="TRANSAMIDASE"/>
    <property type="match status" value="1"/>
</dbReference>
<sequence length="508" mass="51408">MSVSKPVSKPVSFAAAVLCCLGASAQAQQPAAPDIATLTASDALQQLCAGTVTSEQLVSAYLAQAKARANLNAFVTLDEAGALKAASAADAQRKRGGACKPLAGLPVVIKDNIQVQGLPATAGSPALKGFVPAADAPVVAKLRAAGAVILGKTNMHELAFGVTGYNPAFQTGPEVGVRNAYDTSRIAGGSSSGNGAALGARMAPAALGTDTGGSVRIPCAFNGCASLRPSMGRYSQQGIAPISHTRDTAGPMAQSMADVALLDRVIAGGAPLKPADLKRVRLGVVPAFYANLDADTRAATDAALAKLRAAGVTLVDVEMPKLMELNGAIGFPLALYEAHDDMVAYLAKYRTGIDIAQLTAGIASPDVKGTFEAFVIPGKLPAPNGTVDAKPAYDNAMRIARPALQKLYRDTFAKNKLDALVFPTVPRVALAAAPEASSPENFGALIQNTDPGSNAGIPGVQLPSGLGASSGLPIGLELDGPAGSDRKLLAVGLAVEGVLGRLPAPKAK</sequence>
<dbReference type="EMBL" id="JAUSRD010000003">
    <property type="protein sequence ID" value="MDP9892788.1"/>
    <property type="molecule type" value="Genomic_DNA"/>
</dbReference>
<dbReference type="PANTHER" id="PTHR11895:SF151">
    <property type="entry name" value="GLUTAMYL-TRNA(GLN) AMIDOTRANSFERASE SUBUNIT A"/>
    <property type="match status" value="1"/>
</dbReference>
<feature type="chain" id="PRO_5043723404" evidence="1">
    <location>
        <begin position="28"/>
        <end position="508"/>
    </location>
</feature>
<evidence type="ECO:0000256" key="1">
    <source>
        <dbReference type="SAM" id="SignalP"/>
    </source>
</evidence>
<dbReference type="Gene3D" id="3.90.1300.10">
    <property type="entry name" value="Amidase signature (AS) domain"/>
    <property type="match status" value="1"/>
</dbReference>
<proteinExistence type="predicted"/>
<dbReference type="InterPro" id="IPR000120">
    <property type="entry name" value="Amidase"/>
</dbReference>
<dbReference type="PROSITE" id="PS00571">
    <property type="entry name" value="AMIDASES"/>
    <property type="match status" value="1"/>
</dbReference>
<accession>A0AAW8CYH0</accession>
<evidence type="ECO:0000259" key="2">
    <source>
        <dbReference type="Pfam" id="PF01425"/>
    </source>
</evidence>
<dbReference type="Proteomes" id="UP001242045">
    <property type="component" value="Unassembled WGS sequence"/>
</dbReference>
<keyword evidence="3" id="KW-0378">Hydrolase</keyword>
<dbReference type="SUPFAM" id="SSF75304">
    <property type="entry name" value="Amidase signature (AS) enzymes"/>
    <property type="match status" value="1"/>
</dbReference>
<dbReference type="NCBIfam" id="NF005688">
    <property type="entry name" value="PRK07488.1"/>
    <property type="match status" value="1"/>
</dbReference>
<gene>
    <name evidence="3" type="ORF">J2W31_001893</name>
</gene>
<dbReference type="RefSeq" id="WP_307684580.1">
    <property type="nucleotide sequence ID" value="NZ_JAUSRD010000003.1"/>
</dbReference>
<name>A0AAW8CYH0_9BURK</name>
<dbReference type="InterPro" id="IPR023631">
    <property type="entry name" value="Amidase_dom"/>
</dbReference>
<dbReference type="InterPro" id="IPR020556">
    <property type="entry name" value="Amidase_CS"/>
</dbReference>
<comment type="caution">
    <text evidence="3">The sequence shown here is derived from an EMBL/GenBank/DDBJ whole genome shotgun (WGS) entry which is preliminary data.</text>
</comment>
<dbReference type="InterPro" id="IPR036928">
    <property type="entry name" value="AS_sf"/>
</dbReference>
<dbReference type="GO" id="GO:0050537">
    <property type="term" value="F:mandelamide amidase activity"/>
    <property type="evidence" value="ECO:0007669"/>
    <property type="project" value="UniProtKB-EC"/>
</dbReference>
<evidence type="ECO:0000313" key="4">
    <source>
        <dbReference type="Proteomes" id="UP001242045"/>
    </source>
</evidence>
<feature type="domain" description="Amidase" evidence="2">
    <location>
        <begin position="57"/>
        <end position="489"/>
    </location>
</feature>
<organism evidence="3 4">
    <name type="scientific">Variovorax boronicumulans</name>
    <dbReference type="NCBI Taxonomy" id="436515"/>
    <lineage>
        <taxon>Bacteria</taxon>
        <taxon>Pseudomonadati</taxon>
        <taxon>Pseudomonadota</taxon>
        <taxon>Betaproteobacteria</taxon>
        <taxon>Burkholderiales</taxon>
        <taxon>Comamonadaceae</taxon>
        <taxon>Variovorax</taxon>
    </lineage>
</organism>
<evidence type="ECO:0000313" key="3">
    <source>
        <dbReference type="EMBL" id="MDP9892788.1"/>
    </source>
</evidence>
<feature type="signal peptide" evidence="1">
    <location>
        <begin position="1"/>
        <end position="27"/>
    </location>
</feature>
<reference evidence="3" key="1">
    <citation type="submission" date="2023-07" db="EMBL/GenBank/DDBJ databases">
        <title>Sorghum-associated microbial communities from plants grown in Nebraska, USA.</title>
        <authorList>
            <person name="Schachtman D."/>
        </authorList>
    </citation>
    <scope>NUCLEOTIDE SEQUENCE</scope>
    <source>
        <strain evidence="3">DS3754</strain>
    </source>
</reference>
<keyword evidence="1" id="KW-0732">Signal</keyword>
<dbReference type="AlphaFoldDB" id="A0AAW8CYH0"/>
<protein>
    <submittedName>
        <fullName evidence="3">Mandelamide amidase</fullName>
        <ecNumber evidence="3">3.5.1.86</ecNumber>
    </submittedName>
</protein>
<dbReference type="Pfam" id="PF01425">
    <property type="entry name" value="Amidase"/>
    <property type="match status" value="1"/>
</dbReference>
<dbReference type="EC" id="3.5.1.86" evidence="3"/>